<evidence type="ECO:0000259" key="1">
    <source>
        <dbReference type="Pfam" id="PF06424"/>
    </source>
</evidence>
<organism evidence="2 3">
    <name type="scientific">Punica granatum</name>
    <name type="common">Pomegranate</name>
    <dbReference type="NCBI Taxonomy" id="22663"/>
    <lineage>
        <taxon>Eukaryota</taxon>
        <taxon>Viridiplantae</taxon>
        <taxon>Streptophyta</taxon>
        <taxon>Embryophyta</taxon>
        <taxon>Tracheophyta</taxon>
        <taxon>Spermatophyta</taxon>
        <taxon>Magnoliopsida</taxon>
        <taxon>eudicotyledons</taxon>
        <taxon>Gunneridae</taxon>
        <taxon>Pentapetalae</taxon>
        <taxon>rosids</taxon>
        <taxon>malvids</taxon>
        <taxon>Myrtales</taxon>
        <taxon>Lythraceae</taxon>
        <taxon>Punica</taxon>
    </lineage>
</organism>
<comment type="caution">
    <text evidence="2">The sequence shown here is derived from an EMBL/GenBank/DDBJ whole genome shotgun (WGS) entry which is preliminary data.</text>
</comment>
<protein>
    <recommendedName>
        <fullName evidence="1">PRP1 splicing factor N-terminal domain-containing protein</fullName>
    </recommendedName>
</protein>
<evidence type="ECO:0000313" key="3">
    <source>
        <dbReference type="Proteomes" id="UP000197138"/>
    </source>
</evidence>
<evidence type="ECO:0000313" key="2">
    <source>
        <dbReference type="EMBL" id="OWM84316.1"/>
    </source>
</evidence>
<feature type="domain" description="PRP1 splicing factor N-terminal" evidence="1">
    <location>
        <begin position="46"/>
        <end position="97"/>
    </location>
</feature>
<dbReference type="EMBL" id="MTKT01001633">
    <property type="protein sequence ID" value="OWM84316.1"/>
    <property type="molecule type" value="Genomic_DNA"/>
</dbReference>
<name>A0A218XHW3_PUNGR</name>
<gene>
    <name evidence="2" type="ORF">CDL15_Pgr027085</name>
</gene>
<proteinExistence type="predicted"/>
<dbReference type="Pfam" id="PF06424">
    <property type="entry name" value="PRP1_N"/>
    <property type="match status" value="1"/>
</dbReference>
<dbReference type="Proteomes" id="UP000197138">
    <property type="component" value="Unassembled WGS sequence"/>
</dbReference>
<dbReference type="GO" id="GO:0000398">
    <property type="term" value="P:mRNA splicing, via spliceosome"/>
    <property type="evidence" value="ECO:0007669"/>
    <property type="project" value="InterPro"/>
</dbReference>
<reference evidence="3" key="1">
    <citation type="journal article" date="2017" name="Plant J.">
        <title>The pomegranate (Punica granatum L.) genome and the genomics of punicalagin biosynthesis.</title>
        <authorList>
            <person name="Qin G."/>
            <person name="Xu C."/>
            <person name="Ming R."/>
            <person name="Tang H."/>
            <person name="Guyot R."/>
            <person name="Kramer E.M."/>
            <person name="Hu Y."/>
            <person name="Yi X."/>
            <person name="Qi Y."/>
            <person name="Xu X."/>
            <person name="Gao Z."/>
            <person name="Pan H."/>
            <person name="Jian J."/>
            <person name="Tian Y."/>
            <person name="Yue Z."/>
            <person name="Xu Y."/>
        </authorList>
    </citation>
    <scope>NUCLEOTIDE SEQUENCE [LARGE SCALE GENOMIC DNA]</scope>
    <source>
        <strain evidence="3">cv. Dabenzi</strain>
    </source>
</reference>
<dbReference type="AlphaFoldDB" id="A0A218XHW3"/>
<dbReference type="InterPro" id="IPR010491">
    <property type="entry name" value="PRP1_N"/>
</dbReference>
<sequence>MMTHFSWREAMESPILTRMMREMTRVMTRIENSMNLKGMTWVFLLNDEGDKEVDAVWEAIDKRMDSRRKDRREARLEQEIEKYHATNQEMRTRMSDVSIEPITAVEYLESEFFPFIHSEAWADIGF</sequence>
<accession>A0A218XHW3</accession>